<name>A0AAV4D0V4_9GAST</name>
<evidence type="ECO:0000313" key="1">
    <source>
        <dbReference type="EMBL" id="GFO37802.1"/>
    </source>
</evidence>
<dbReference type="AlphaFoldDB" id="A0AAV4D0V4"/>
<dbReference type="EMBL" id="BLXT01007308">
    <property type="protein sequence ID" value="GFO37802.1"/>
    <property type="molecule type" value="Genomic_DNA"/>
</dbReference>
<proteinExistence type="predicted"/>
<comment type="caution">
    <text evidence="1">The sequence shown here is derived from an EMBL/GenBank/DDBJ whole genome shotgun (WGS) entry which is preliminary data.</text>
</comment>
<dbReference type="Proteomes" id="UP000735302">
    <property type="component" value="Unassembled WGS sequence"/>
</dbReference>
<organism evidence="1 2">
    <name type="scientific">Plakobranchus ocellatus</name>
    <dbReference type="NCBI Taxonomy" id="259542"/>
    <lineage>
        <taxon>Eukaryota</taxon>
        <taxon>Metazoa</taxon>
        <taxon>Spiralia</taxon>
        <taxon>Lophotrochozoa</taxon>
        <taxon>Mollusca</taxon>
        <taxon>Gastropoda</taxon>
        <taxon>Heterobranchia</taxon>
        <taxon>Euthyneura</taxon>
        <taxon>Panpulmonata</taxon>
        <taxon>Sacoglossa</taxon>
        <taxon>Placobranchoidea</taxon>
        <taxon>Plakobranchidae</taxon>
        <taxon>Plakobranchus</taxon>
    </lineage>
</organism>
<evidence type="ECO:0000313" key="2">
    <source>
        <dbReference type="Proteomes" id="UP000735302"/>
    </source>
</evidence>
<keyword evidence="2" id="KW-1185">Reference proteome</keyword>
<gene>
    <name evidence="1" type="ORF">PoB_006430700</name>
</gene>
<reference evidence="1 2" key="1">
    <citation type="journal article" date="2021" name="Elife">
        <title>Chloroplast acquisition without the gene transfer in kleptoplastic sea slugs, Plakobranchus ocellatus.</title>
        <authorList>
            <person name="Maeda T."/>
            <person name="Takahashi S."/>
            <person name="Yoshida T."/>
            <person name="Shimamura S."/>
            <person name="Takaki Y."/>
            <person name="Nagai Y."/>
            <person name="Toyoda A."/>
            <person name="Suzuki Y."/>
            <person name="Arimoto A."/>
            <person name="Ishii H."/>
            <person name="Satoh N."/>
            <person name="Nishiyama T."/>
            <person name="Hasebe M."/>
            <person name="Maruyama T."/>
            <person name="Minagawa J."/>
            <person name="Obokata J."/>
            <person name="Shigenobu S."/>
        </authorList>
    </citation>
    <scope>NUCLEOTIDE SEQUENCE [LARGE SCALE GENOMIC DNA]</scope>
</reference>
<protein>
    <submittedName>
        <fullName evidence="1">Uncharacterized protein</fullName>
    </submittedName>
</protein>
<accession>A0AAV4D0V4</accession>
<sequence>MGYKSHKTNSTVGTRLPNRVVEDIGKNCVKESYVPGETWKSVDIIIEISRLTEITLGAGSTGQSLFHLEINFVLCEVARGSQSPLAFWHDYNDIDFL</sequence>